<keyword evidence="2" id="KW-1185">Reference proteome</keyword>
<evidence type="ECO:0000313" key="1">
    <source>
        <dbReference type="EMBL" id="KAK2172185.1"/>
    </source>
</evidence>
<organism evidence="1 2">
    <name type="scientific">Ridgeia piscesae</name>
    <name type="common">Tubeworm</name>
    <dbReference type="NCBI Taxonomy" id="27915"/>
    <lineage>
        <taxon>Eukaryota</taxon>
        <taxon>Metazoa</taxon>
        <taxon>Spiralia</taxon>
        <taxon>Lophotrochozoa</taxon>
        <taxon>Annelida</taxon>
        <taxon>Polychaeta</taxon>
        <taxon>Sedentaria</taxon>
        <taxon>Canalipalpata</taxon>
        <taxon>Sabellida</taxon>
        <taxon>Siboglinidae</taxon>
        <taxon>Ridgeia</taxon>
    </lineage>
</organism>
<sequence>MTEQASTDLNTRSLFTCLVRRTKEGATARELRVAVSVVDYVAISRQRVRYTSGRTDLYMVVDQSVEH</sequence>
<evidence type="ECO:0000313" key="2">
    <source>
        <dbReference type="Proteomes" id="UP001209878"/>
    </source>
</evidence>
<reference evidence="1" key="1">
    <citation type="journal article" date="2023" name="Mol. Biol. Evol.">
        <title>Third-Generation Sequencing Reveals the Adaptive Role of the Epigenome in Three Deep-Sea Polychaetes.</title>
        <authorList>
            <person name="Perez M."/>
            <person name="Aroh O."/>
            <person name="Sun Y."/>
            <person name="Lan Y."/>
            <person name="Juniper S.K."/>
            <person name="Young C.R."/>
            <person name="Angers B."/>
            <person name="Qian P.Y."/>
        </authorList>
    </citation>
    <scope>NUCLEOTIDE SEQUENCE</scope>
    <source>
        <strain evidence="1">R07B-5</strain>
    </source>
</reference>
<comment type="caution">
    <text evidence="1">The sequence shown here is derived from an EMBL/GenBank/DDBJ whole genome shotgun (WGS) entry which is preliminary data.</text>
</comment>
<dbReference type="EMBL" id="JAODUO010000985">
    <property type="protein sequence ID" value="KAK2172185.1"/>
    <property type="molecule type" value="Genomic_DNA"/>
</dbReference>
<accession>A0AAD9KK61</accession>
<dbReference type="Proteomes" id="UP001209878">
    <property type="component" value="Unassembled WGS sequence"/>
</dbReference>
<dbReference type="AlphaFoldDB" id="A0AAD9KK61"/>
<proteinExistence type="predicted"/>
<gene>
    <name evidence="1" type="ORF">NP493_986g00036</name>
</gene>
<protein>
    <submittedName>
        <fullName evidence="1">Uncharacterized protein</fullName>
    </submittedName>
</protein>
<name>A0AAD9KK61_RIDPI</name>